<evidence type="ECO:0000313" key="1">
    <source>
        <dbReference type="EMBL" id="RGT28518.1"/>
    </source>
</evidence>
<protein>
    <recommendedName>
        <fullName evidence="3">Fimbrillin family protein</fullName>
    </recommendedName>
</protein>
<evidence type="ECO:0000313" key="2">
    <source>
        <dbReference type="Proteomes" id="UP000285159"/>
    </source>
</evidence>
<dbReference type="Proteomes" id="UP000285159">
    <property type="component" value="Unassembled WGS sequence"/>
</dbReference>
<name>A0A412MVW1_9BACE</name>
<dbReference type="Gene3D" id="2.60.40.2620">
    <property type="entry name" value="Fimbrillin-like"/>
    <property type="match status" value="1"/>
</dbReference>
<dbReference type="EMBL" id="QRWP01000027">
    <property type="protein sequence ID" value="RGT28518.1"/>
    <property type="molecule type" value="Genomic_DNA"/>
</dbReference>
<dbReference type="AlphaFoldDB" id="A0A412MVW1"/>
<sequence length="521" mass="57687">MINQFIIDKSMNKITSILTLVLTFVLNSCSSDDYTMSNFNVAALRFEITESHTRASINTTTMTTVFTVGDKAGVFGVKNGYVVEDLNNLPLTLNQSGFWSPATSLNYSVDMADIKFYAYFPYNENITFDASSETPFSEYINSLQVPLNQENVKNFNSADIMVTGACTVDTKLHYVKLNMTHVNCMVNVELPNSSYVFTNQGMEPYVLTKAENVQFKLGGKIVKPYFDTEIQSYRLIVKANTSETLNVSYTDGDRQNNATINNLANINKGEYADYVIDGGVDLVSGYNLQVGDYYLSTGKLVSKDAELTAQQKAMVIGVVAKLGTTDGISSSYKTATHAIVLSLNNGSLAAWGDYAATTSAENNAGWRNWWIDYGHGLANQNTNSAGSLKEDTFAEIGFEDTHSWMSVSNPLVIGGYTHSYNCVMIESYNIWCRTTVAPDITSGWYLPSLRDHINIEANRTAIDASLDKAEGDKISTDLYWSTSLRAAGSNWCYSYGKTALADRYKGVGLKDKRLYRYLLAF</sequence>
<gene>
    <name evidence="1" type="ORF">DWX38_16795</name>
</gene>
<dbReference type="InterPro" id="IPR025049">
    <property type="entry name" value="Mfa-like_1"/>
</dbReference>
<dbReference type="Pfam" id="PF13149">
    <property type="entry name" value="Mfa_like_1"/>
    <property type="match status" value="1"/>
</dbReference>
<accession>A0A412MVW1</accession>
<dbReference type="Gene3D" id="2.60.40.3570">
    <property type="match status" value="1"/>
</dbReference>
<organism evidence="1 2">
    <name type="scientific">Bacteroides clarus</name>
    <dbReference type="NCBI Taxonomy" id="626929"/>
    <lineage>
        <taxon>Bacteria</taxon>
        <taxon>Pseudomonadati</taxon>
        <taxon>Bacteroidota</taxon>
        <taxon>Bacteroidia</taxon>
        <taxon>Bacteroidales</taxon>
        <taxon>Bacteroidaceae</taxon>
        <taxon>Bacteroides</taxon>
    </lineage>
</organism>
<reference evidence="1 2" key="1">
    <citation type="submission" date="2018-08" db="EMBL/GenBank/DDBJ databases">
        <title>A genome reference for cultivated species of the human gut microbiota.</title>
        <authorList>
            <person name="Zou Y."/>
            <person name="Xue W."/>
            <person name="Luo G."/>
        </authorList>
    </citation>
    <scope>NUCLEOTIDE SEQUENCE [LARGE SCALE GENOMIC DNA]</scope>
    <source>
        <strain evidence="1 2">AF19-1AC</strain>
    </source>
</reference>
<comment type="caution">
    <text evidence="1">The sequence shown here is derived from an EMBL/GenBank/DDBJ whole genome shotgun (WGS) entry which is preliminary data.</text>
</comment>
<proteinExistence type="predicted"/>
<dbReference type="CDD" id="cd13120">
    <property type="entry name" value="BF2867_like_N"/>
    <property type="match status" value="1"/>
</dbReference>
<evidence type="ECO:0008006" key="3">
    <source>
        <dbReference type="Google" id="ProtNLM"/>
    </source>
</evidence>
<dbReference type="InterPro" id="IPR042278">
    <property type="entry name" value="Mfa-like_1_N"/>
</dbReference>